<dbReference type="RefSeq" id="XP_001743113.1">
    <property type="nucleotide sequence ID" value="XM_001743061.1"/>
</dbReference>
<dbReference type="Gene3D" id="2.60.40.150">
    <property type="entry name" value="C2 domain"/>
    <property type="match status" value="1"/>
</dbReference>
<keyword evidence="4 6" id="KW-0443">Lipid metabolism</keyword>
<protein>
    <recommendedName>
        <fullName evidence="1 6">Phosphoinositide phospholipase C</fullName>
        <ecNumber evidence="1 6">3.1.4.11</ecNumber>
    </recommendedName>
</protein>
<dbReference type="InterPro" id="IPR000008">
    <property type="entry name" value="C2_dom"/>
</dbReference>
<dbReference type="eggNOG" id="KOG1265">
    <property type="taxonomic scope" value="Eukaryota"/>
</dbReference>
<dbReference type="InterPro" id="IPR000909">
    <property type="entry name" value="PLipase_C_PInositol-sp_X_dom"/>
</dbReference>
<dbReference type="GO" id="GO:0051209">
    <property type="term" value="P:release of sequestered calcium ion into cytosol"/>
    <property type="evidence" value="ECO:0000318"/>
    <property type="project" value="GO_Central"/>
</dbReference>
<dbReference type="InParanoid" id="A9USS1"/>
<organism evidence="10 11">
    <name type="scientific">Monosiga brevicollis</name>
    <name type="common">Choanoflagellate</name>
    <dbReference type="NCBI Taxonomy" id="81824"/>
    <lineage>
        <taxon>Eukaryota</taxon>
        <taxon>Choanoflagellata</taxon>
        <taxon>Craspedida</taxon>
        <taxon>Salpingoecidae</taxon>
        <taxon>Monosiga</taxon>
    </lineage>
</organism>
<dbReference type="InterPro" id="IPR001711">
    <property type="entry name" value="PLipase_C_Pinositol-sp_Y"/>
</dbReference>
<proteinExistence type="predicted"/>
<evidence type="ECO:0000313" key="10">
    <source>
        <dbReference type="EMBL" id="EDQ91827.1"/>
    </source>
</evidence>
<keyword evidence="3 6" id="KW-0442">Lipid degradation</keyword>
<dbReference type="EC" id="3.1.4.11" evidence="1 6"/>
<dbReference type="GO" id="GO:0046488">
    <property type="term" value="P:phosphatidylinositol metabolic process"/>
    <property type="evidence" value="ECO:0000318"/>
    <property type="project" value="GO_Central"/>
</dbReference>
<sequence>MDRPLAHYIISSSHNTYLTGGQLNSASTVEIYRQVLLAGCRCLEIDIWNGDDGEPIVTHGMTLCTQILFKDVMRAIAEYAFVNSPWPVILSFENHCNKEQMRKMATYCKEAFGQLLQSEFLPGDGYDKLPRDLPSPRQLMYRIIIKNKKCKTSGSDEDAGHGDPDSSQDFSAQDDSITSDNRDGDLGMHQEIDGEIETENEEELQRRKERTKEIAKELSDLVNYCTPYPFQDFVDYNKLQLSRIYPAGSRISSTNFNPQLFWNVGCQLVALNWQTMDRPMQINLGRFVENGRSGYCLKPPILCDPSKSFDPFEVSVIEGVVPVQMTIQVFSLQGIPRRDCQPIVNIQLIGLPEDTKAHVFNTRPSRGRGLNPRWNSDNTFIVPRITLPEMSCLRFAVIDNKDQTLLGWAVLPVNSMRSGFRYIPLEVS</sequence>
<gene>
    <name evidence="10" type="ORF">MONBRDRAFT_21166</name>
</gene>
<dbReference type="PANTHER" id="PTHR10336">
    <property type="entry name" value="PHOSPHOINOSITIDE-SPECIFIC PHOSPHOLIPASE C FAMILY PROTEIN"/>
    <property type="match status" value="1"/>
</dbReference>
<feature type="compositionally biased region" description="Acidic residues" evidence="7">
    <location>
        <begin position="193"/>
        <end position="202"/>
    </location>
</feature>
<dbReference type="GO" id="GO:0016042">
    <property type="term" value="P:lipid catabolic process"/>
    <property type="evidence" value="ECO:0007669"/>
    <property type="project" value="UniProtKB-KW"/>
</dbReference>
<dbReference type="KEGG" id="mbr:MONBRDRAFT_21166"/>
<dbReference type="Pfam" id="PF00387">
    <property type="entry name" value="PI-PLC-Y"/>
    <property type="match status" value="1"/>
</dbReference>
<dbReference type="AlphaFoldDB" id="A9USS1"/>
<dbReference type="PANTHER" id="PTHR10336:SF36">
    <property type="entry name" value="1-PHOSPHATIDYLINOSITOL 4,5-BISPHOSPHATE PHOSPHODIESTERASE BETA-4"/>
    <property type="match status" value="1"/>
</dbReference>
<dbReference type="InterPro" id="IPR017946">
    <property type="entry name" value="PLC-like_Pdiesterase_TIM-brl"/>
</dbReference>
<evidence type="ECO:0000259" key="8">
    <source>
        <dbReference type="PROSITE" id="PS50004"/>
    </source>
</evidence>
<feature type="domain" description="PI-PLC Y-box" evidence="9">
    <location>
        <begin position="229"/>
        <end position="302"/>
    </location>
</feature>
<evidence type="ECO:0000256" key="7">
    <source>
        <dbReference type="SAM" id="MobiDB-lite"/>
    </source>
</evidence>
<evidence type="ECO:0000313" key="11">
    <source>
        <dbReference type="Proteomes" id="UP000001357"/>
    </source>
</evidence>
<feature type="compositionally biased region" description="Low complexity" evidence="7">
    <location>
        <begin position="165"/>
        <end position="176"/>
    </location>
</feature>
<dbReference type="SMART" id="SM00148">
    <property type="entry name" value="PLCXc"/>
    <property type="match status" value="1"/>
</dbReference>
<feature type="compositionally biased region" description="Basic and acidic residues" evidence="7">
    <location>
        <begin position="180"/>
        <end position="192"/>
    </location>
</feature>
<keyword evidence="2 6" id="KW-0378">Hydrolase</keyword>
<evidence type="ECO:0000256" key="6">
    <source>
        <dbReference type="RuleBase" id="RU361133"/>
    </source>
</evidence>
<accession>A9USS1</accession>
<dbReference type="CDD" id="cd00275">
    <property type="entry name" value="C2_PLC_like"/>
    <property type="match status" value="1"/>
</dbReference>
<dbReference type="PROSITE" id="PS50004">
    <property type="entry name" value="C2"/>
    <property type="match status" value="1"/>
</dbReference>
<evidence type="ECO:0000256" key="1">
    <source>
        <dbReference type="ARBA" id="ARBA00012368"/>
    </source>
</evidence>
<dbReference type="SMART" id="SM00149">
    <property type="entry name" value="PLCYc"/>
    <property type="match status" value="1"/>
</dbReference>
<dbReference type="PROSITE" id="PS50008">
    <property type="entry name" value="PIPLC_Y_DOMAIN"/>
    <property type="match status" value="1"/>
</dbReference>
<dbReference type="InterPro" id="IPR035892">
    <property type="entry name" value="C2_domain_sf"/>
</dbReference>
<dbReference type="GO" id="GO:0048015">
    <property type="term" value="P:phosphatidylinositol-mediated signaling"/>
    <property type="evidence" value="ECO:0000318"/>
    <property type="project" value="GO_Central"/>
</dbReference>
<name>A9USS1_MONBE</name>
<dbReference type="Pfam" id="PF00388">
    <property type="entry name" value="PI-PLC-X"/>
    <property type="match status" value="1"/>
</dbReference>
<feature type="region of interest" description="Disordered" evidence="7">
    <location>
        <begin position="151"/>
        <end position="208"/>
    </location>
</feature>
<comment type="catalytic activity">
    <reaction evidence="6">
        <text>a 1,2-diacyl-sn-glycero-3-phospho-(1D-myo-inositol-4,5-bisphosphate) + H2O = 1D-myo-inositol 1,4,5-trisphosphate + a 1,2-diacyl-sn-glycerol + H(+)</text>
        <dbReference type="Rhea" id="RHEA:33179"/>
        <dbReference type="ChEBI" id="CHEBI:15377"/>
        <dbReference type="ChEBI" id="CHEBI:15378"/>
        <dbReference type="ChEBI" id="CHEBI:17815"/>
        <dbReference type="ChEBI" id="CHEBI:58456"/>
        <dbReference type="ChEBI" id="CHEBI:203600"/>
        <dbReference type="EC" id="3.1.4.11"/>
    </reaction>
</comment>
<dbReference type="CDD" id="cd08558">
    <property type="entry name" value="PI-PLCc_eukaryota"/>
    <property type="match status" value="1"/>
</dbReference>
<dbReference type="PRINTS" id="PR00390">
    <property type="entry name" value="PHPHLIPASEC"/>
</dbReference>
<dbReference type="PROSITE" id="PS50007">
    <property type="entry name" value="PIPLC_X_DOMAIN"/>
    <property type="match status" value="1"/>
</dbReference>
<evidence type="ECO:0000256" key="5">
    <source>
        <dbReference type="ARBA" id="ARBA00023224"/>
    </source>
</evidence>
<evidence type="ECO:0000256" key="2">
    <source>
        <dbReference type="ARBA" id="ARBA00022801"/>
    </source>
</evidence>
<dbReference type="SUPFAM" id="SSF51695">
    <property type="entry name" value="PLC-like phosphodiesterases"/>
    <property type="match status" value="1"/>
</dbReference>
<evidence type="ECO:0000259" key="9">
    <source>
        <dbReference type="PROSITE" id="PS50008"/>
    </source>
</evidence>
<dbReference type="Proteomes" id="UP000001357">
    <property type="component" value="Unassembled WGS sequence"/>
</dbReference>
<dbReference type="EMBL" id="CH991544">
    <property type="protein sequence ID" value="EDQ91827.1"/>
    <property type="molecule type" value="Genomic_DNA"/>
</dbReference>
<dbReference type="STRING" id="81824.A9USS1"/>
<evidence type="ECO:0000256" key="4">
    <source>
        <dbReference type="ARBA" id="ARBA00023098"/>
    </source>
</evidence>
<dbReference type="OMA" id="NCQLHVE"/>
<dbReference type="SMART" id="SM00239">
    <property type="entry name" value="C2"/>
    <property type="match status" value="1"/>
</dbReference>
<feature type="domain" description="C2" evidence="8">
    <location>
        <begin position="306"/>
        <end position="427"/>
    </location>
</feature>
<dbReference type="GeneID" id="5888296"/>
<dbReference type="GO" id="GO:0004435">
    <property type="term" value="F:phosphatidylinositol-4,5-bisphosphate phospholipase C activity"/>
    <property type="evidence" value="ECO:0000318"/>
    <property type="project" value="GO_Central"/>
</dbReference>
<dbReference type="SUPFAM" id="SSF49562">
    <property type="entry name" value="C2 domain (Calcium/lipid-binding domain, CaLB)"/>
    <property type="match status" value="1"/>
</dbReference>
<reference evidence="10 11" key="1">
    <citation type="journal article" date="2008" name="Nature">
        <title>The genome of the choanoflagellate Monosiga brevicollis and the origin of metazoans.</title>
        <authorList>
            <consortium name="JGI Sequencing"/>
            <person name="King N."/>
            <person name="Westbrook M.J."/>
            <person name="Young S.L."/>
            <person name="Kuo A."/>
            <person name="Abedin M."/>
            <person name="Chapman J."/>
            <person name="Fairclough S."/>
            <person name="Hellsten U."/>
            <person name="Isogai Y."/>
            <person name="Letunic I."/>
            <person name="Marr M."/>
            <person name="Pincus D."/>
            <person name="Putnam N."/>
            <person name="Rokas A."/>
            <person name="Wright K.J."/>
            <person name="Zuzow R."/>
            <person name="Dirks W."/>
            <person name="Good M."/>
            <person name="Goodstein D."/>
            <person name="Lemons D."/>
            <person name="Li W."/>
            <person name="Lyons J.B."/>
            <person name="Morris A."/>
            <person name="Nichols S."/>
            <person name="Richter D.J."/>
            <person name="Salamov A."/>
            <person name="Bork P."/>
            <person name="Lim W.A."/>
            <person name="Manning G."/>
            <person name="Miller W.T."/>
            <person name="McGinnis W."/>
            <person name="Shapiro H."/>
            <person name="Tjian R."/>
            <person name="Grigoriev I.V."/>
            <person name="Rokhsar D."/>
        </authorList>
    </citation>
    <scope>NUCLEOTIDE SEQUENCE [LARGE SCALE GENOMIC DNA]</scope>
    <source>
        <strain evidence="11">MX1 / ATCC 50154</strain>
    </source>
</reference>
<dbReference type="Pfam" id="PF00168">
    <property type="entry name" value="C2"/>
    <property type="match status" value="1"/>
</dbReference>
<dbReference type="InterPro" id="IPR001192">
    <property type="entry name" value="PI-PLC_fam"/>
</dbReference>
<keyword evidence="11" id="KW-1185">Reference proteome</keyword>
<dbReference type="Gene3D" id="3.20.20.190">
    <property type="entry name" value="Phosphatidylinositol (PI) phosphodiesterase"/>
    <property type="match status" value="1"/>
</dbReference>
<keyword evidence="5" id="KW-0807">Transducer</keyword>
<evidence type="ECO:0000256" key="3">
    <source>
        <dbReference type="ARBA" id="ARBA00022963"/>
    </source>
</evidence>